<reference evidence="3" key="1">
    <citation type="journal article" date="2012" name="Nature">
        <title>A physical, genetic and functional sequence assembly of the barley genome.</title>
        <authorList>
            <consortium name="The International Barley Genome Sequencing Consortium"/>
            <person name="Mayer K.F."/>
            <person name="Waugh R."/>
            <person name="Brown J.W."/>
            <person name="Schulman A."/>
            <person name="Langridge P."/>
            <person name="Platzer M."/>
            <person name="Fincher G.B."/>
            <person name="Muehlbauer G.J."/>
            <person name="Sato K."/>
            <person name="Close T.J."/>
            <person name="Wise R.P."/>
            <person name="Stein N."/>
        </authorList>
    </citation>
    <scope>NUCLEOTIDE SEQUENCE [LARGE SCALE GENOMIC DNA]</scope>
    <source>
        <strain evidence="3">cv. Morex</strain>
    </source>
</reference>
<reference evidence="2" key="2">
    <citation type="submission" date="2020-10" db="EMBL/GenBank/DDBJ databases">
        <authorList>
            <person name="Scholz U."/>
            <person name="Mascher M."/>
            <person name="Fiebig A."/>
        </authorList>
    </citation>
    <scope>NUCLEOTIDE SEQUENCE [LARGE SCALE GENOMIC DNA]</scope>
    <source>
        <strain evidence="2">cv. Morex</strain>
    </source>
</reference>
<name>A0A8I6XX79_HORVV</name>
<evidence type="ECO:0000313" key="3">
    <source>
        <dbReference type="Proteomes" id="UP000011116"/>
    </source>
</evidence>
<dbReference type="Pfam" id="PF00078">
    <property type="entry name" value="RVT_1"/>
    <property type="match status" value="1"/>
</dbReference>
<dbReference type="InterPro" id="IPR000477">
    <property type="entry name" value="RT_dom"/>
</dbReference>
<dbReference type="CDD" id="cd01650">
    <property type="entry name" value="RT_nLTR_like"/>
    <property type="match status" value="1"/>
</dbReference>
<dbReference type="PANTHER" id="PTHR31635:SF196">
    <property type="entry name" value="REVERSE TRANSCRIPTASE DOMAIN-CONTAINING PROTEIN-RELATED"/>
    <property type="match status" value="1"/>
</dbReference>
<dbReference type="SUPFAM" id="SSF56219">
    <property type="entry name" value="DNase I-like"/>
    <property type="match status" value="1"/>
</dbReference>
<dbReference type="GO" id="GO:0003824">
    <property type="term" value="F:catalytic activity"/>
    <property type="evidence" value="ECO:0007669"/>
    <property type="project" value="InterPro"/>
</dbReference>
<evidence type="ECO:0000259" key="1">
    <source>
        <dbReference type="PROSITE" id="PS50878"/>
    </source>
</evidence>
<dbReference type="Proteomes" id="UP000011116">
    <property type="component" value="Chromosome 6H"/>
</dbReference>
<dbReference type="InterPro" id="IPR005135">
    <property type="entry name" value="Endo/exonuclease/phosphatase"/>
</dbReference>
<accession>A0A8I6XX79</accession>
<dbReference type="InterPro" id="IPR036691">
    <property type="entry name" value="Endo/exonu/phosph_ase_sf"/>
</dbReference>
<dbReference type="EnsemblPlants" id="HORVU.MOREX.r3.6HG0545780.1">
    <property type="protein sequence ID" value="HORVU.MOREX.r3.6HG0545780.1.CDS1"/>
    <property type="gene ID" value="HORVU.MOREX.r3.6HG0545780"/>
</dbReference>
<keyword evidence="3" id="KW-1185">Reference proteome</keyword>
<dbReference type="Gene3D" id="3.60.10.10">
    <property type="entry name" value="Endonuclease/exonuclease/phosphatase"/>
    <property type="match status" value="1"/>
</dbReference>
<dbReference type="PANTHER" id="PTHR31635">
    <property type="entry name" value="REVERSE TRANSCRIPTASE DOMAIN-CONTAINING PROTEIN-RELATED"/>
    <property type="match status" value="1"/>
</dbReference>
<dbReference type="InterPro" id="IPR043502">
    <property type="entry name" value="DNA/RNA_pol_sf"/>
</dbReference>
<protein>
    <recommendedName>
        <fullName evidence="1">Reverse transcriptase domain-containing protein</fullName>
    </recommendedName>
</protein>
<dbReference type="Pfam" id="PF03372">
    <property type="entry name" value="Exo_endo_phos"/>
    <property type="match status" value="1"/>
</dbReference>
<dbReference type="PROSITE" id="PS50878">
    <property type="entry name" value="RT_POL"/>
    <property type="match status" value="1"/>
</dbReference>
<organism evidence="2 3">
    <name type="scientific">Hordeum vulgare subsp. vulgare</name>
    <name type="common">Domesticated barley</name>
    <dbReference type="NCBI Taxonomy" id="112509"/>
    <lineage>
        <taxon>Eukaryota</taxon>
        <taxon>Viridiplantae</taxon>
        <taxon>Streptophyta</taxon>
        <taxon>Embryophyta</taxon>
        <taxon>Tracheophyta</taxon>
        <taxon>Spermatophyta</taxon>
        <taxon>Magnoliopsida</taxon>
        <taxon>Liliopsida</taxon>
        <taxon>Poales</taxon>
        <taxon>Poaceae</taxon>
        <taxon>BOP clade</taxon>
        <taxon>Pooideae</taxon>
        <taxon>Triticodae</taxon>
        <taxon>Triticeae</taxon>
        <taxon>Hordeinae</taxon>
        <taxon>Hordeum</taxon>
    </lineage>
</organism>
<evidence type="ECO:0000313" key="2">
    <source>
        <dbReference type="EnsemblPlants" id="HORVU.MOREX.r3.6HG0545780.1.CDS1"/>
    </source>
</evidence>
<feature type="domain" description="Reverse transcriptase" evidence="1">
    <location>
        <begin position="455"/>
        <end position="737"/>
    </location>
</feature>
<sequence>MLFLSETKLDKRRIEWWKWKLGMTSLVVKDYEGKGGGLAMFSKSTLKVNPGMKSRYHIDTEITEEDGFVWRFAGIYGEPRMEARETTWRLLRNIKHHSDKPWICVGDFNEVLTQGEKEGGITRPQVYMDRFKQALEDCQLHDLGFVGDPYTWQNNNHDAQQYIRERVYRPVATSEWCSRFLEYGVVHGDPRHSDNRPIIVHLDHESFRQRKKKRREGGNLKFEASWMTEEACSAVIENAWQRETTSRGGTVVQALKGVAGDLQHWSRTSLGVMERRIAKLKKEIEVFRQRAITQDVVNRERMLRYKLERLEGQREMYYKQRAHVNWLQKGDRNTSYFQKFASARRKKNRIKKLRKDDGGVVEEEGEKEAVIIEYFGELFTSAAGTRMEELLLHVSPRITPTMNEMLTKVYTPEEVHAALQSIGDLKAPSMDGMPAVFYKRYWETIGEKITDEVLRVLHGGEMPESWNDTCVVLIPKVSNPEKMKDLRPISLCNVIYKLVSKVIANRLKQILPEVIASNQSAFVPGRLIIDNILLAYEVTHFMQNKRSGEVGYATRKLDMSKAYDRVEWQFLKAMMDKMGFGEAWVKLIVKCCTTVQYKFRFNDTIMEKIVPGRGLRQGDPISPCLFLLCAEAFSSLLNSAEQEGSLEGVKICRNALSFNHLLFADDSLILLKATEDAILHLQNILKLDEECSGQTINVDKSAIMFSKNTKMDIRRKVLDHLGLTKETWNERYLGLSVFVGQSKTKTFAYLKDRMWQCIQGWLEKLLTKAGKEILIKACAQAIPVFAMSVFDLTKGLCEQMRTMICRFFCAQQEDDQKIHWLSAEKLTRSKQEGGLGFKDLHTFNLAMFAKHAWRLLDSPKSLCARVLKARYYPHTDILNAEAREGISYAWRNILQGVAVLKQGIIKRVGDDNTVKIWEDPWIPRNWDSRPFTPRGHTIISMTAELMDPYTATWDEQLVSSVFWAPDAKLIPTIPIREELEDCWAWHPDHRGVLSVKSAYKHCKKMHEVNAGEVGGAAEGLDDFSWTSI</sequence>
<dbReference type="Gramene" id="HORVU.MOREX.r3.6HG0545780.1">
    <property type="protein sequence ID" value="HORVU.MOREX.r3.6HG0545780.1.CDS1"/>
    <property type="gene ID" value="HORVU.MOREX.r3.6HG0545780"/>
</dbReference>
<reference evidence="2" key="3">
    <citation type="submission" date="2022-01" db="UniProtKB">
        <authorList>
            <consortium name="EnsemblPlants"/>
        </authorList>
    </citation>
    <scope>IDENTIFICATION</scope>
    <source>
        <strain evidence="2">subsp. vulgare</strain>
    </source>
</reference>
<dbReference type="AlphaFoldDB" id="A0A8I6XX79"/>
<dbReference type="SUPFAM" id="SSF56672">
    <property type="entry name" value="DNA/RNA polymerases"/>
    <property type="match status" value="1"/>
</dbReference>
<proteinExistence type="predicted"/>
<dbReference type="SMR" id="A0A8I6XX79"/>